<evidence type="ECO:0000313" key="1">
    <source>
        <dbReference type="EMBL" id="MBS3061746.1"/>
    </source>
</evidence>
<dbReference type="AlphaFoldDB" id="A0A8T4LFS9"/>
<reference evidence="1" key="2">
    <citation type="submission" date="2021-05" db="EMBL/GenBank/DDBJ databases">
        <title>Protein family content uncovers lineage relationships and bacterial pathway maintenance mechanisms in DPANN archaea.</title>
        <authorList>
            <person name="Castelle C.J."/>
            <person name="Meheust R."/>
            <person name="Jaffe A.L."/>
            <person name="Seitz K."/>
            <person name="Gong X."/>
            <person name="Baker B.J."/>
            <person name="Banfield J.F."/>
        </authorList>
    </citation>
    <scope>NUCLEOTIDE SEQUENCE</scope>
    <source>
        <strain evidence="1">RIFCSPLOWO2_01_FULL_AR10_48_17</strain>
    </source>
</reference>
<evidence type="ECO:0000313" key="2">
    <source>
        <dbReference type="Proteomes" id="UP000675968"/>
    </source>
</evidence>
<dbReference type="EMBL" id="JAGVWC010000010">
    <property type="protein sequence ID" value="MBS3061746.1"/>
    <property type="molecule type" value="Genomic_DNA"/>
</dbReference>
<reference evidence="1" key="1">
    <citation type="submission" date="2021-03" db="EMBL/GenBank/DDBJ databases">
        <authorList>
            <person name="Jaffe A."/>
        </authorList>
    </citation>
    <scope>NUCLEOTIDE SEQUENCE</scope>
    <source>
        <strain evidence="1">RIFCSPLOWO2_01_FULL_AR10_48_17</strain>
    </source>
</reference>
<name>A0A8T4LFS9_9ARCH</name>
<gene>
    <name evidence="1" type="ORF">J4215_04145</name>
</gene>
<proteinExistence type="predicted"/>
<dbReference type="Proteomes" id="UP000675968">
    <property type="component" value="Unassembled WGS sequence"/>
</dbReference>
<comment type="caution">
    <text evidence="1">The sequence shown here is derived from an EMBL/GenBank/DDBJ whole genome shotgun (WGS) entry which is preliminary data.</text>
</comment>
<organism evidence="1 2">
    <name type="scientific">Candidatus Iainarchaeum sp</name>
    <dbReference type="NCBI Taxonomy" id="3101447"/>
    <lineage>
        <taxon>Archaea</taxon>
        <taxon>Candidatus Iainarchaeota</taxon>
        <taxon>Candidatus Iainarchaeia</taxon>
        <taxon>Candidatus Iainarchaeales</taxon>
        <taxon>Candidatus Iainarchaeaceae</taxon>
        <taxon>Candidatus Iainarchaeum</taxon>
    </lineage>
</organism>
<sequence length="192" mass="22283">MRGPEFKVFLSNMSSVLPVSLVAKPGHSHPKDRCMNVPDSLPVWDALTLFSDSDCLVLPDARIVKRHMVLKRPLRIIFFVLLTELESRLYRVQEWSHNPVRELNEKHLNDYIRVLVDDPVLFSLQSLYSSRSDFKEDLKAASSLRNLIVHVNKKLELDLDFETAINRRDQILKLLDALDMILDEQRKALEHA</sequence>
<protein>
    <submittedName>
        <fullName evidence="1">Uncharacterized protein</fullName>
    </submittedName>
</protein>
<accession>A0A8T4LFS9</accession>